<proteinExistence type="inferred from homology"/>
<dbReference type="InterPro" id="IPR003538">
    <property type="entry name" value="TonB"/>
</dbReference>
<evidence type="ECO:0000313" key="13">
    <source>
        <dbReference type="EMBL" id="RAK64703.1"/>
    </source>
</evidence>
<evidence type="ECO:0000256" key="11">
    <source>
        <dbReference type="SAM" id="Phobius"/>
    </source>
</evidence>
<keyword evidence="5" id="KW-0997">Cell inner membrane</keyword>
<evidence type="ECO:0000256" key="9">
    <source>
        <dbReference type="ARBA" id="ARBA00023136"/>
    </source>
</evidence>
<evidence type="ECO:0000256" key="5">
    <source>
        <dbReference type="ARBA" id="ARBA00022519"/>
    </source>
</evidence>
<keyword evidence="9 11" id="KW-0472">Membrane</keyword>
<keyword evidence="4" id="KW-1003">Cell membrane</keyword>
<dbReference type="RefSeq" id="WP_111479677.1">
    <property type="nucleotide sequence ID" value="NZ_QHKM01000006.1"/>
</dbReference>
<dbReference type="PANTHER" id="PTHR33446">
    <property type="entry name" value="PROTEIN TONB-RELATED"/>
    <property type="match status" value="1"/>
</dbReference>
<name>A0A328BC86_9BACT</name>
<dbReference type="Proteomes" id="UP000248553">
    <property type="component" value="Unassembled WGS sequence"/>
</dbReference>
<dbReference type="PROSITE" id="PS52015">
    <property type="entry name" value="TONB_CTD"/>
    <property type="match status" value="1"/>
</dbReference>
<gene>
    <name evidence="13" type="ORF">DLM85_18660</name>
</gene>
<dbReference type="GO" id="GO:0015891">
    <property type="term" value="P:siderophore transport"/>
    <property type="evidence" value="ECO:0007669"/>
    <property type="project" value="InterPro"/>
</dbReference>
<keyword evidence="7" id="KW-0653">Protein transport</keyword>
<dbReference type="InterPro" id="IPR037682">
    <property type="entry name" value="TonB_C"/>
</dbReference>
<evidence type="ECO:0000256" key="10">
    <source>
        <dbReference type="SAM" id="MobiDB-lite"/>
    </source>
</evidence>
<keyword evidence="3" id="KW-0813">Transport</keyword>
<sequence>MPPLPPRRNGLSTRQFAWIFGGLLALLTLFQLAQHRPQRFEPPPSGTVAEIGGDETTAHGQARRQDRSFAPEPDSNVPASVADTSAAKVYAYVDQMPQPPGGMDGLLQYIGKNVHYPAEALDSHVEGKVYVNFTVGPDGRVRDVRVAKGIGAGCDEEAARVIRQMPRWQPGRHNGQLVSVSYTIPVTFTITTPSFLRFLDKFFHA</sequence>
<protein>
    <recommendedName>
        <fullName evidence="12">TonB C-terminal domain-containing protein</fullName>
    </recommendedName>
</protein>
<keyword evidence="6 11" id="KW-0812">Transmembrane</keyword>
<comment type="similarity">
    <text evidence="2">Belongs to the TonB family.</text>
</comment>
<feature type="domain" description="TonB C-terminal" evidence="12">
    <location>
        <begin position="101"/>
        <end position="197"/>
    </location>
</feature>
<dbReference type="SUPFAM" id="SSF74653">
    <property type="entry name" value="TolA/TonB C-terminal domain"/>
    <property type="match status" value="1"/>
</dbReference>
<dbReference type="OrthoDB" id="1039448at2"/>
<dbReference type="GO" id="GO:0055085">
    <property type="term" value="P:transmembrane transport"/>
    <property type="evidence" value="ECO:0007669"/>
    <property type="project" value="InterPro"/>
</dbReference>
<feature type="transmembrane region" description="Helical" evidence="11">
    <location>
        <begin position="15"/>
        <end position="33"/>
    </location>
</feature>
<accession>A0A328BC86</accession>
<keyword evidence="14" id="KW-1185">Reference proteome</keyword>
<evidence type="ECO:0000256" key="2">
    <source>
        <dbReference type="ARBA" id="ARBA00006555"/>
    </source>
</evidence>
<comment type="caution">
    <text evidence="13">The sequence shown here is derived from an EMBL/GenBank/DDBJ whole genome shotgun (WGS) entry which is preliminary data.</text>
</comment>
<evidence type="ECO:0000256" key="7">
    <source>
        <dbReference type="ARBA" id="ARBA00022927"/>
    </source>
</evidence>
<dbReference type="EMBL" id="QHKM01000006">
    <property type="protein sequence ID" value="RAK64703.1"/>
    <property type="molecule type" value="Genomic_DNA"/>
</dbReference>
<evidence type="ECO:0000256" key="3">
    <source>
        <dbReference type="ARBA" id="ARBA00022448"/>
    </source>
</evidence>
<evidence type="ECO:0000256" key="1">
    <source>
        <dbReference type="ARBA" id="ARBA00004383"/>
    </source>
</evidence>
<evidence type="ECO:0000256" key="8">
    <source>
        <dbReference type="ARBA" id="ARBA00022989"/>
    </source>
</evidence>
<dbReference type="InterPro" id="IPR051045">
    <property type="entry name" value="TonB-dependent_transducer"/>
</dbReference>
<dbReference type="Gene3D" id="3.30.1150.10">
    <property type="match status" value="1"/>
</dbReference>
<keyword evidence="8 11" id="KW-1133">Transmembrane helix</keyword>
<reference evidence="14" key="1">
    <citation type="submission" date="2018-05" db="EMBL/GenBank/DDBJ databases">
        <authorList>
            <person name="Nie L."/>
        </authorList>
    </citation>
    <scope>NUCLEOTIDE SEQUENCE [LARGE SCALE GENOMIC DNA]</scope>
    <source>
        <strain evidence="14">NL</strain>
    </source>
</reference>
<evidence type="ECO:0000313" key="14">
    <source>
        <dbReference type="Proteomes" id="UP000248553"/>
    </source>
</evidence>
<dbReference type="GO" id="GO:0030288">
    <property type="term" value="C:outer membrane-bounded periplasmic space"/>
    <property type="evidence" value="ECO:0007669"/>
    <property type="project" value="InterPro"/>
</dbReference>
<dbReference type="PRINTS" id="PR01374">
    <property type="entry name" value="TONBPROTEIN"/>
</dbReference>
<dbReference type="GO" id="GO:0098797">
    <property type="term" value="C:plasma membrane protein complex"/>
    <property type="evidence" value="ECO:0007669"/>
    <property type="project" value="TreeGrafter"/>
</dbReference>
<dbReference type="InterPro" id="IPR006260">
    <property type="entry name" value="TonB/TolA_C"/>
</dbReference>
<dbReference type="PANTHER" id="PTHR33446:SF2">
    <property type="entry name" value="PROTEIN TONB"/>
    <property type="match status" value="1"/>
</dbReference>
<dbReference type="NCBIfam" id="TIGR01352">
    <property type="entry name" value="tonB_Cterm"/>
    <property type="match status" value="1"/>
</dbReference>
<evidence type="ECO:0000259" key="12">
    <source>
        <dbReference type="PROSITE" id="PS52015"/>
    </source>
</evidence>
<evidence type="ECO:0000256" key="4">
    <source>
        <dbReference type="ARBA" id="ARBA00022475"/>
    </source>
</evidence>
<dbReference type="GO" id="GO:0015031">
    <property type="term" value="P:protein transport"/>
    <property type="evidence" value="ECO:0007669"/>
    <property type="project" value="UniProtKB-KW"/>
</dbReference>
<dbReference type="GO" id="GO:0031992">
    <property type="term" value="F:energy transducer activity"/>
    <property type="evidence" value="ECO:0007669"/>
    <property type="project" value="InterPro"/>
</dbReference>
<organism evidence="13 14">
    <name type="scientific">Hymenobacter edaphi</name>
    <dbReference type="NCBI Taxonomy" id="2211146"/>
    <lineage>
        <taxon>Bacteria</taxon>
        <taxon>Pseudomonadati</taxon>
        <taxon>Bacteroidota</taxon>
        <taxon>Cytophagia</taxon>
        <taxon>Cytophagales</taxon>
        <taxon>Hymenobacteraceae</taxon>
        <taxon>Hymenobacter</taxon>
    </lineage>
</organism>
<evidence type="ECO:0000256" key="6">
    <source>
        <dbReference type="ARBA" id="ARBA00022692"/>
    </source>
</evidence>
<feature type="region of interest" description="Disordered" evidence="10">
    <location>
        <begin position="37"/>
        <end position="80"/>
    </location>
</feature>
<dbReference type="Pfam" id="PF03544">
    <property type="entry name" value="TonB_C"/>
    <property type="match status" value="1"/>
</dbReference>
<comment type="subcellular location">
    <subcellularLocation>
        <location evidence="1">Cell inner membrane</location>
        <topology evidence="1">Single-pass membrane protein</topology>
        <orientation evidence="1">Periplasmic side</orientation>
    </subcellularLocation>
</comment>
<dbReference type="AlphaFoldDB" id="A0A328BC86"/>